<evidence type="ECO:0000313" key="3">
    <source>
        <dbReference type="EMBL" id="QNP44124.1"/>
    </source>
</evidence>
<dbReference type="Proteomes" id="UP000516134">
    <property type="component" value="Chromosome"/>
</dbReference>
<dbReference type="SUPFAM" id="SSF48403">
    <property type="entry name" value="Ankyrin repeat"/>
    <property type="match status" value="1"/>
</dbReference>
<feature type="repeat" description="ANK" evidence="1">
    <location>
        <begin position="124"/>
        <end position="156"/>
    </location>
</feature>
<dbReference type="PRINTS" id="PR01415">
    <property type="entry name" value="ANKYRIN"/>
</dbReference>
<evidence type="ECO:0000256" key="2">
    <source>
        <dbReference type="SAM" id="SignalP"/>
    </source>
</evidence>
<dbReference type="InterPro" id="IPR036770">
    <property type="entry name" value="Ankyrin_rpt-contain_sf"/>
</dbReference>
<protein>
    <submittedName>
        <fullName evidence="3">Ankyrin repeat domain-containing protein</fullName>
    </submittedName>
</protein>
<accession>A0ABX6T3K8</accession>
<feature type="signal peptide" evidence="2">
    <location>
        <begin position="1"/>
        <end position="20"/>
    </location>
</feature>
<dbReference type="RefSeq" id="WP_187715545.1">
    <property type="nucleotide sequence ID" value="NZ_BAABJC010000001.1"/>
</dbReference>
<evidence type="ECO:0000256" key="1">
    <source>
        <dbReference type="PROSITE-ProRule" id="PRU00023"/>
    </source>
</evidence>
<name>A0ABX6T3K8_9SPHN</name>
<keyword evidence="1" id="KW-0040">ANK repeat</keyword>
<dbReference type="PANTHER" id="PTHR24183:SF1">
    <property type="entry name" value="FIBRONECTIN TYPE 3 AND ANKYRIN REPEAT DOMAINS PROTEIN 1"/>
    <property type="match status" value="1"/>
</dbReference>
<dbReference type="Pfam" id="PF12796">
    <property type="entry name" value="Ank_2"/>
    <property type="match status" value="1"/>
</dbReference>
<sequence>MKWFALIAFALAAASAPVAAQYVSDAEPFLTAVRSRDGNKATELLESRPALLNSRNLKGETALTIVIARGDDLWTKFLLGKGADPNLADGGGNTPLIVAARVGYTDAVDMLLQLGAKVDATNKMGETALILAVQQRQLESVKLLLARGANPDKKDAAAGYSARDYAKRDTRNRKIIATIEAAGKAKPAKTDDLDSFKLK</sequence>
<dbReference type="PROSITE" id="PS50088">
    <property type="entry name" value="ANK_REPEAT"/>
    <property type="match status" value="3"/>
</dbReference>
<dbReference type="Gene3D" id="1.25.40.20">
    <property type="entry name" value="Ankyrin repeat-containing domain"/>
    <property type="match status" value="1"/>
</dbReference>
<keyword evidence="2" id="KW-0732">Signal</keyword>
<keyword evidence="4" id="KW-1185">Reference proteome</keyword>
<feature type="repeat" description="ANK" evidence="1">
    <location>
        <begin position="91"/>
        <end position="123"/>
    </location>
</feature>
<feature type="chain" id="PRO_5045540789" evidence="2">
    <location>
        <begin position="21"/>
        <end position="199"/>
    </location>
</feature>
<proteinExistence type="predicted"/>
<feature type="repeat" description="ANK" evidence="1">
    <location>
        <begin position="58"/>
        <end position="90"/>
    </location>
</feature>
<evidence type="ECO:0000313" key="4">
    <source>
        <dbReference type="Proteomes" id="UP000516134"/>
    </source>
</evidence>
<reference evidence="3 4" key="1">
    <citation type="submission" date="2020-08" db="EMBL/GenBank/DDBJ databases">
        <title>Genome sequence of Sphingomonas daechungensis KACC 18115T.</title>
        <authorList>
            <person name="Hyun D.-W."/>
            <person name="Bae J.-W."/>
        </authorList>
    </citation>
    <scope>NUCLEOTIDE SEQUENCE [LARGE SCALE GENOMIC DNA]</scope>
    <source>
        <strain evidence="3 4">KACC 18115</strain>
    </source>
</reference>
<organism evidence="3 4">
    <name type="scientific">Sphingomonas daechungensis</name>
    <dbReference type="NCBI Taxonomy" id="1176646"/>
    <lineage>
        <taxon>Bacteria</taxon>
        <taxon>Pseudomonadati</taxon>
        <taxon>Pseudomonadota</taxon>
        <taxon>Alphaproteobacteria</taxon>
        <taxon>Sphingomonadales</taxon>
        <taxon>Sphingomonadaceae</taxon>
        <taxon>Sphingomonas</taxon>
    </lineage>
</organism>
<dbReference type="SMART" id="SM00248">
    <property type="entry name" value="ANK"/>
    <property type="match status" value="3"/>
</dbReference>
<dbReference type="InterPro" id="IPR002110">
    <property type="entry name" value="Ankyrin_rpt"/>
</dbReference>
<dbReference type="EMBL" id="CP060780">
    <property type="protein sequence ID" value="QNP44124.1"/>
    <property type="molecule type" value="Genomic_DNA"/>
</dbReference>
<gene>
    <name evidence="3" type="ORF">H9L15_06210</name>
</gene>
<dbReference type="PANTHER" id="PTHR24183">
    <property type="entry name" value="FIBRONECTIN TYPE 3 AND ANKYRIN REPEAT DOMAINS PROTEIN 1"/>
    <property type="match status" value="1"/>
</dbReference>
<dbReference type="PROSITE" id="PS50297">
    <property type="entry name" value="ANK_REP_REGION"/>
    <property type="match status" value="2"/>
</dbReference>